<dbReference type="PANTHER" id="PTHR36566">
    <property type="entry name" value="NICKEL INSERTION PROTEIN-RELATED"/>
    <property type="match status" value="1"/>
</dbReference>
<evidence type="ECO:0000256" key="1">
    <source>
        <dbReference type="ARBA" id="ARBA00022596"/>
    </source>
</evidence>
<keyword evidence="1" id="KW-0533">Nickel</keyword>
<organism evidence="2 3">
    <name type="scientific">Methanooceanicella nereidis</name>
    <dbReference type="NCBI Taxonomy" id="2052831"/>
    <lineage>
        <taxon>Archaea</taxon>
        <taxon>Methanobacteriati</taxon>
        <taxon>Methanobacteriota</taxon>
        <taxon>Stenosarchaea group</taxon>
        <taxon>Methanomicrobia</taxon>
        <taxon>Methanocellales</taxon>
        <taxon>Methanocellaceae</taxon>
        <taxon>Methanooceanicella</taxon>
    </lineage>
</organism>
<name>A0AAP2W4U4_9EURY</name>
<evidence type="ECO:0000313" key="3">
    <source>
        <dbReference type="Proteomes" id="UP001320159"/>
    </source>
</evidence>
<dbReference type="EMBL" id="PGCK01000005">
    <property type="protein sequence ID" value="MCD1294750.1"/>
    <property type="molecule type" value="Genomic_DNA"/>
</dbReference>
<dbReference type="AlphaFoldDB" id="A0AAP2W4U4"/>
<dbReference type="RefSeq" id="WP_230741586.1">
    <property type="nucleotide sequence ID" value="NZ_PGCK01000005.1"/>
</dbReference>
<proteinExistence type="predicted"/>
<evidence type="ECO:0000313" key="2">
    <source>
        <dbReference type="EMBL" id="MCD1294750.1"/>
    </source>
</evidence>
<dbReference type="Proteomes" id="UP001320159">
    <property type="component" value="Unassembled WGS sequence"/>
</dbReference>
<dbReference type="NCBIfam" id="TIGR00299">
    <property type="entry name" value="nickel pincer cofactor biosynthesis protein LarC"/>
    <property type="match status" value="1"/>
</dbReference>
<dbReference type="Pfam" id="PF01969">
    <property type="entry name" value="Ni_insertion"/>
    <property type="match status" value="1"/>
</dbReference>
<gene>
    <name evidence="2" type="ORF">CUJ83_07025</name>
</gene>
<comment type="caution">
    <text evidence="2">The sequence shown here is derived from an EMBL/GenBank/DDBJ whole genome shotgun (WGS) entry which is preliminary data.</text>
</comment>
<protein>
    <submittedName>
        <fullName evidence="2">TIGR00299 family protein</fullName>
    </submittedName>
</protein>
<sequence>MKILYLDCFSGISGDMFLGAMVDAGVDIRVLEDGLDMLGIEGLKLEAGRVRKCGISGTKVDVLASDTTEERHLSDIIEILDNSKLDPDIKKMARAVFRRLAAAESKVHGIPVEHVHFHEVGALDTIADVVGASICLRESGVDAVYASPVNVGGGFVKTSHGLLPVPAPATLEILKGIPIYSSGVNIELATPTGAAILAEVCSGFGHMPGIKVESIGYGAGSKELEMPNMLRAIIGEKTELKKEYCQKH</sequence>
<reference evidence="2 3" key="1">
    <citation type="submission" date="2017-11" db="EMBL/GenBank/DDBJ databases">
        <title>Isolation and Characterization of Family Methanocellaceae Species from Potential Methane Hydrate Area Offshore Southwestern Taiwan.</title>
        <authorList>
            <person name="Zhang W.-L."/>
            <person name="Chen W.-C."/>
            <person name="Lai M.-C."/>
            <person name="Chen S.-C."/>
        </authorList>
    </citation>
    <scope>NUCLEOTIDE SEQUENCE [LARGE SCALE GENOMIC DNA]</scope>
    <source>
        <strain evidence="2 3">CWC-04</strain>
    </source>
</reference>
<keyword evidence="3" id="KW-1185">Reference proteome</keyword>
<accession>A0AAP2W4U4</accession>
<dbReference type="PANTHER" id="PTHR36566:SF1">
    <property type="entry name" value="PYRIDINIUM-3,5-BISTHIOCARBOXYLIC ACID MONONUCLEOTIDE NICKEL INSERTION PROTEIN"/>
    <property type="match status" value="1"/>
</dbReference>
<dbReference type="InterPro" id="IPR002822">
    <property type="entry name" value="Ni_insertion"/>
</dbReference>